<proteinExistence type="predicted"/>
<sequence length="271" mass="28922">MAYKISIIGTVLSLLALTACGPGGVRKIVQLEPTGRQQLYVREATQPPGILCGVNTSGLAPPVFQDLSPDAVVVGYESASQPDGERPRCRSNVAIDHHGWLVFGLEPIREQAPSQLVGAFVSGATRSYGQTINCPAPQSGDHGRFVAGMSLNGGALSGMRPADSASDTAHAAIPARPIVVDGRTISFRESATDGARDYPWRTSGLPLTLTAEDVAHVASAIEGRFDTARRFGDFIPVFFIGAENPSADTRRQCLLQLHDIRLNLIFETTRD</sequence>
<name>A0A1H3PW42_9PROT</name>
<evidence type="ECO:0000313" key="1">
    <source>
        <dbReference type="EMBL" id="SDZ05148.1"/>
    </source>
</evidence>
<evidence type="ECO:0008006" key="3">
    <source>
        <dbReference type="Google" id="ProtNLM"/>
    </source>
</evidence>
<dbReference type="AlphaFoldDB" id="A0A1H3PW42"/>
<reference evidence="1 2" key="1">
    <citation type="submission" date="2016-10" db="EMBL/GenBank/DDBJ databases">
        <authorList>
            <person name="de Groot N.N."/>
        </authorList>
    </citation>
    <scope>NUCLEOTIDE SEQUENCE [LARGE SCALE GENOMIC DNA]</scope>
    <source>
        <strain evidence="1 2">Nm1</strain>
    </source>
</reference>
<organism evidence="1 2">
    <name type="scientific">Nitrosomonas halophila</name>
    <dbReference type="NCBI Taxonomy" id="44576"/>
    <lineage>
        <taxon>Bacteria</taxon>
        <taxon>Pseudomonadati</taxon>
        <taxon>Pseudomonadota</taxon>
        <taxon>Betaproteobacteria</taxon>
        <taxon>Nitrosomonadales</taxon>
        <taxon>Nitrosomonadaceae</taxon>
        <taxon>Nitrosomonas</taxon>
    </lineage>
</organism>
<dbReference type="Proteomes" id="UP000198640">
    <property type="component" value="Unassembled WGS sequence"/>
</dbReference>
<dbReference type="EMBL" id="FNOY01000115">
    <property type="protein sequence ID" value="SDZ05148.1"/>
    <property type="molecule type" value="Genomic_DNA"/>
</dbReference>
<gene>
    <name evidence="1" type="ORF">SAMN05421881_11151</name>
</gene>
<dbReference type="PROSITE" id="PS51257">
    <property type="entry name" value="PROKAR_LIPOPROTEIN"/>
    <property type="match status" value="1"/>
</dbReference>
<keyword evidence="2" id="KW-1185">Reference proteome</keyword>
<dbReference type="RefSeq" id="WP_090415891.1">
    <property type="nucleotide sequence ID" value="NZ_FNOY01000115.1"/>
</dbReference>
<protein>
    <recommendedName>
        <fullName evidence="3">Lipoprotein</fullName>
    </recommendedName>
</protein>
<accession>A0A1H3PW42</accession>
<evidence type="ECO:0000313" key="2">
    <source>
        <dbReference type="Proteomes" id="UP000198640"/>
    </source>
</evidence>